<dbReference type="InterPro" id="IPR053135">
    <property type="entry name" value="AKR2_Oxidoreductase"/>
</dbReference>
<accession>A0A0E3PPZ2</accession>
<dbReference type="PANTHER" id="PTHR43312">
    <property type="entry name" value="D-THREO-ALDOSE 1-DEHYDROGENASE"/>
    <property type="match status" value="1"/>
</dbReference>
<dbReference type="PATRIC" id="fig|1434118.4.peg.3249"/>
<dbReference type="InterPro" id="IPR017900">
    <property type="entry name" value="4Fe4S_Fe_S_CS"/>
</dbReference>
<evidence type="ECO:0000313" key="3">
    <source>
        <dbReference type="Proteomes" id="UP000033123"/>
    </source>
</evidence>
<dbReference type="Proteomes" id="UP000033123">
    <property type="component" value="Chromosome"/>
</dbReference>
<dbReference type="EMBL" id="CP009508">
    <property type="protein sequence ID" value="AKB37092.1"/>
    <property type="molecule type" value="Genomic_DNA"/>
</dbReference>
<evidence type="ECO:0000259" key="1">
    <source>
        <dbReference type="PROSITE" id="PS51379"/>
    </source>
</evidence>
<dbReference type="SUPFAM" id="SSF51430">
    <property type="entry name" value="NAD(P)-linked oxidoreductase"/>
    <property type="match status" value="1"/>
</dbReference>
<organism evidence="2 3">
    <name type="scientific">Methanosarcina siciliae C2J</name>
    <dbReference type="NCBI Taxonomy" id="1434118"/>
    <lineage>
        <taxon>Archaea</taxon>
        <taxon>Methanobacteriati</taxon>
        <taxon>Methanobacteriota</taxon>
        <taxon>Stenosarchaea group</taxon>
        <taxon>Methanomicrobia</taxon>
        <taxon>Methanosarcinales</taxon>
        <taxon>Methanosarcinaceae</taxon>
        <taxon>Methanosarcina</taxon>
    </lineage>
</organism>
<dbReference type="Pfam" id="PF13187">
    <property type="entry name" value="Fer4_9"/>
    <property type="match status" value="1"/>
</dbReference>
<dbReference type="STRING" id="1434118.MSSAC_2502"/>
<name>A0A0E3PPZ2_9EURY</name>
<protein>
    <submittedName>
        <fullName evidence="2">Aldo/keto reductase</fullName>
    </submittedName>
</protein>
<dbReference type="Gene3D" id="3.20.20.100">
    <property type="entry name" value="NADP-dependent oxidoreductase domain"/>
    <property type="match status" value="1"/>
</dbReference>
<dbReference type="PROSITE" id="PS00198">
    <property type="entry name" value="4FE4S_FER_1"/>
    <property type="match status" value="1"/>
</dbReference>
<dbReference type="PANTHER" id="PTHR43312:SF2">
    <property type="entry name" value="OXIDOREDUCTASE"/>
    <property type="match status" value="1"/>
</dbReference>
<dbReference type="PROSITE" id="PS51379">
    <property type="entry name" value="4FE4S_FER_2"/>
    <property type="match status" value="1"/>
</dbReference>
<dbReference type="InterPro" id="IPR017896">
    <property type="entry name" value="4Fe4S_Fe-S-bd"/>
</dbReference>
<dbReference type="CDD" id="cd19096">
    <property type="entry name" value="AKR_Fe-S_oxidoreductase"/>
    <property type="match status" value="1"/>
</dbReference>
<feature type="domain" description="4Fe-4S ferredoxin-type" evidence="1">
    <location>
        <begin position="373"/>
        <end position="404"/>
    </location>
</feature>
<dbReference type="KEGG" id="msj:MSSAC_2502"/>
<gene>
    <name evidence="2" type="ORF">MSSAC_2502</name>
</gene>
<dbReference type="SUPFAM" id="SSF46548">
    <property type="entry name" value="alpha-helical ferredoxin"/>
    <property type="match status" value="1"/>
</dbReference>
<proteinExistence type="predicted"/>
<dbReference type="HOGENOM" id="CLU_023205_3_2_2"/>
<dbReference type="Pfam" id="PF00248">
    <property type="entry name" value="Aldo_ket_red"/>
    <property type="match status" value="1"/>
</dbReference>
<dbReference type="InterPro" id="IPR023210">
    <property type="entry name" value="NADP_OxRdtase_dom"/>
</dbReference>
<dbReference type="GO" id="GO:0016491">
    <property type="term" value="F:oxidoreductase activity"/>
    <property type="evidence" value="ECO:0007669"/>
    <property type="project" value="UniProtKB-ARBA"/>
</dbReference>
<dbReference type="AlphaFoldDB" id="A0A0E3PPZ2"/>
<reference evidence="2 3" key="1">
    <citation type="submission" date="2014-07" db="EMBL/GenBank/DDBJ databases">
        <title>Methanogenic archaea and the global carbon cycle.</title>
        <authorList>
            <person name="Henriksen J.R."/>
            <person name="Luke J."/>
            <person name="Reinhart S."/>
            <person name="Benedict M.N."/>
            <person name="Youngblut N.D."/>
            <person name="Metcalf M.E."/>
            <person name="Whitaker R.J."/>
            <person name="Metcalf W.W."/>
        </authorList>
    </citation>
    <scope>NUCLEOTIDE SEQUENCE [LARGE SCALE GENOMIC DNA]</scope>
    <source>
        <strain evidence="2 3">C2J</strain>
    </source>
</reference>
<dbReference type="InterPro" id="IPR036812">
    <property type="entry name" value="NAD(P)_OxRdtase_dom_sf"/>
</dbReference>
<evidence type="ECO:0000313" key="2">
    <source>
        <dbReference type="EMBL" id="AKB37092.1"/>
    </source>
</evidence>
<sequence>MGISEFCFFPESRVETLKNQGNNLKQKVLEMLYRKIPENGDELSILGFGCMRLPLKEGKIDEERAREQLRYAIDNGVNYVDTAWPYHMGESEPFVGRALTDGYREKVKLATKLPSWTVKSLEDMDRILNAQLERLKTDHIDYYLVHGLVGALWEKMEKLDVLSFLDKAKADGRIVNAGFSFHGTIGDFKRIVDAYPWVFCQIQYNFLDEKNQAGTEGLEYAASKGLSVIIMEPLRGGKLTYPIPPAVQEVWDEAPVKRTPAEWSLRWIWNHPEVTVVLSGMNEESHIEENLKIAGEAYPNSLTEAELQLVTRVERKYRELMKTGCTGCRYCIPCPSGVDIPSCFEIYDNFYLSGNEKEAKLMYAAKPGGIIRGDVPGYASQCVQCGECVEKCPQHLDIPTMLESVEKEFEGKDFKGWRVMAKKVFRKE</sequence>